<accession>A0A6J8A6Q3</accession>
<dbReference type="AlphaFoldDB" id="A0A6J8A6Q3"/>
<name>A0A6J8A6Q3_MYTCO</name>
<dbReference type="InterPro" id="IPR013087">
    <property type="entry name" value="Znf_C2H2_type"/>
</dbReference>
<dbReference type="PROSITE" id="PS00028">
    <property type="entry name" value="ZINC_FINGER_C2H2_1"/>
    <property type="match status" value="1"/>
</dbReference>
<evidence type="ECO:0000256" key="1">
    <source>
        <dbReference type="PROSITE-ProRule" id="PRU00042"/>
    </source>
</evidence>
<keyword evidence="1" id="KW-0863">Zinc-finger</keyword>
<keyword evidence="4" id="KW-1185">Reference proteome</keyword>
<dbReference type="EMBL" id="CACVKT020000687">
    <property type="protein sequence ID" value="CAC5361732.1"/>
    <property type="molecule type" value="Genomic_DNA"/>
</dbReference>
<organism evidence="3 4">
    <name type="scientific">Mytilus coruscus</name>
    <name type="common">Sea mussel</name>
    <dbReference type="NCBI Taxonomy" id="42192"/>
    <lineage>
        <taxon>Eukaryota</taxon>
        <taxon>Metazoa</taxon>
        <taxon>Spiralia</taxon>
        <taxon>Lophotrochozoa</taxon>
        <taxon>Mollusca</taxon>
        <taxon>Bivalvia</taxon>
        <taxon>Autobranchia</taxon>
        <taxon>Pteriomorphia</taxon>
        <taxon>Mytilida</taxon>
        <taxon>Mytiloidea</taxon>
        <taxon>Mytilidae</taxon>
        <taxon>Mytilinae</taxon>
        <taxon>Mytilus</taxon>
    </lineage>
</organism>
<evidence type="ECO:0000313" key="3">
    <source>
        <dbReference type="EMBL" id="CAC5361732.1"/>
    </source>
</evidence>
<dbReference type="PANTHER" id="PTHR33845:SF1">
    <property type="entry name" value="C2H2-TYPE DOMAIN-CONTAINING PROTEIN"/>
    <property type="match status" value="1"/>
</dbReference>
<evidence type="ECO:0000259" key="2">
    <source>
        <dbReference type="PROSITE" id="PS50157"/>
    </source>
</evidence>
<proteinExistence type="predicted"/>
<dbReference type="PANTHER" id="PTHR33845">
    <property type="entry name" value="C2H2-TYPE DOMAIN-CONTAINING PROTEIN"/>
    <property type="match status" value="1"/>
</dbReference>
<reference evidence="3 4" key="1">
    <citation type="submission" date="2020-06" db="EMBL/GenBank/DDBJ databases">
        <authorList>
            <person name="Li R."/>
            <person name="Bekaert M."/>
        </authorList>
    </citation>
    <scope>NUCLEOTIDE SEQUENCE [LARGE SCALE GENOMIC DNA]</scope>
    <source>
        <strain evidence="4">wild</strain>
    </source>
</reference>
<protein>
    <recommendedName>
        <fullName evidence="2">C2H2-type domain-containing protein</fullName>
    </recommendedName>
</protein>
<dbReference type="GO" id="GO:0008270">
    <property type="term" value="F:zinc ion binding"/>
    <property type="evidence" value="ECO:0007669"/>
    <property type="project" value="UniProtKB-KW"/>
</dbReference>
<evidence type="ECO:0000313" key="4">
    <source>
        <dbReference type="Proteomes" id="UP000507470"/>
    </source>
</evidence>
<keyword evidence="1" id="KW-0479">Metal-binding</keyword>
<keyword evidence="1" id="KW-0862">Zinc</keyword>
<gene>
    <name evidence="3" type="ORF">MCOR_3745</name>
</gene>
<dbReference type="Proteomes" id="UP000507470">
    <property type="component" value="Unassembled WGS sequence"/>
</dbReference>
<feature type="domain" description="C2H2-type" evidence="2">
    <location>
        <begin position="580"/>
        <end position="611"/>
    </location>
</feature>
<dbReference type="PROSITE" id="PS50157">
    <property type="entry name" value="ZINC_FINGER_C2H2_2"/>
    <property type="match status" value="1"/>
</dbReference>
<sequence length="765" mass="86319">MAPCQEDILLEKIQINSIQEIKKDNMTASVMEAFQNTSDSRTQTQILSIIVNNHTKTELQTLIPRLTINKIDSARKHALVSGPDTVLNQPKIYRMKLSKPKVGHFVEFILNPIYSNIVGFGETILKLSSKEKIKVPKVIRNVINARLIETYLSYCKDSGFDTFSRASLYRILNFCHASKQKSLQGLDNITALGMGAVDTLLKLLTKLETFGVSYPESKKLTNILHMVNIFMKFEYKTHLHKLDGCEDHCTVFALSDPVDAKFAAACEHSHESSCQKCSLVESCVPQIRIKLNDISTNIPDQIVEELTYELDNSEMNLVDWKKHILTTIPQDQARTNVLKNLHVDQGLVILDWAMKFLPYQFRETQSDFFAVFLKSDNAACYHCTNPLAFIHQNNGQFPIKVAEYNFSEAQSGKDLCDSKTGSCRMHIYKYANEGHDVLNSRSMKLALDSYGGVKGTQACIVSVNAEDEPKTKIRMPGISTYNNFNFENDGIIARKAYKVGEGHVIKTSTQCSETISVERVYKLEVLDPFSQDQPISGKLHKFADSRIEDTHDQQPCLEENQPIAENSMNISTCSTSSAYFCCPDFSCDKVFATSNNLDRHLLIGNHNYRKNTISSMDTAVQIYSSSCIDLQKYHENVIQEASHEVEISVNLNAKSRKGRGLKSKRANVRFSDKVKTYLQEICASCEKTGSRPDFIALSEELRKATDENGHKLFTIQEWLNPPQIKGYIANIISKSKSSLAVKKPRAELQEVNVDDDENSQKLLLC</sequence>
<dbReference type="OrthoDB" id="6080263at2759"/>